<evidence type="ECO:0000256" key="1">
    <source>
        <dbReference type="SAM" id="Phobius"/>
    </source>
</evidence>
<reference evidence="2" key="1">
    <citation type="submission" date="2021-03" db="EMBL/GenBank/DDBJ databases">
        <title>Actinotalea soli sp. nov., isolated from soil.</title>
        <authorList>
            <person name="Ping W."/>
            <person name="Zhang J."/>
        </authorList>
    </citation>
    <scope>NUCLEOTIDE SEQUENCE</scope>
    <source>
        <strain evidence="2">BY-33</strain>
    </source>
</reference>
<accession>A0A939LPZ5</accession>
<keyword evidence="3" id="KW-1185">Reference proteome</keyword>
<sequence length="172" mass="16936">MNREHPRLPWPVLAPVVALLAVASGLVALGRNGSLLVHHCVPGDGVAGWLGLRLALLRADSTCPTESLAVGGDGRHVLGVAVVVALPVLLGHLAGVGLGLGALGALQALGRAARGAVSLLGGLLGRLPGAVLPLVRRGARAVPASGSTRGGAVAAGVPWRRGPPGRLGLGLA</sequence>
<dbReference type="RefSeq" id="WP_208055899.1">
    <property type="nucleotide sequence ID" value="NZ_JAGEMK010000004.1"/>
</dbReference>
<dbReference type="EMBL" id="JAGEMK010000004">
    <property type="protein sequence ID" value="MBO1752221.1"/>
    <property type="molecule type" value="Genomic_DNA"/>
</dbReference>
<protein>
    <submittedName>
        <fullName evidence="2">Uncharacterized protein</fullName>
    </submittedName>
</protein>
<evidence type="ECO:0000313" key="2">
    <source>
        <dbReference type="EMBL" id="MBO1752221.1"/>
    </source>
</evidence>
<keyword evidence="1" id="KW-0472">Membrane</keyword>
<keyword evidence="1" id="KW-1133">Transmembrane helix</keyword>
<dbReference type="Proteomes" id="UP000664209">
    <property type="component" value="Unassembled WGS sequence"/>
</dbReference>
<keyword evidence="1" id="KW-0812">Transmembrane</keyword>
<proteinExistence type="predicted"/>
<dbReference type="AlphaFoldDB" id="A0A939LPZ5"/>
<organism evidence="2 3">
    <name type="scientific">Actinotalea soli</name>
    <dbReference type="NCBI Taxonomy" id="2819234"/>
    <lineage>
        <taxon>Bacteria</taxon>
        <taxon>Bacillati</taxon>
        <taxon>Actinomycetota</taxon>
        <taxon>Actinomycetes</taxon>
        <taxon>Micrococcales</taxon>
        <taxon>Cellulomonadaceae</taxon>
        <taxon>Actinotalea</taxon>
    </lineage>
</organism>
<name>A0A939LPZ5_9CELL</name>
<evidence type="ECO:0000313" key="3">
    <source>
        <dbReference type="Proteomes" id="UP000664209"/>
    </source>
</evidence>
<comment type="caution">
    <text evidence="2">The sequence shown here is derived from an EMBL/GenBank/DDBJ whole genome shotgun (WGS) entry which is preliminary data.</text>
</comment>
<feature type="transmembrane region" description="Helical" evidence="1">
    <location>
        <begin position="77"/>
        <end position="103"/>
    </location>
</feature>
<feature type="transmembrane region" description="Helical" evidence="1">
    <location>
        <begin position="12"/>
        <end position="30"/>
    </location>
</feature>
<gene>
    <name evidence="2" type="ORF">J4G33_10455</name>
</gene>